<dbReference type="InterPro" id="IPR016047">
    <property type="entry name" value="M23ase_b-sheet_dom"/>
</dbReference>
<evidence type="ECO:0000256" key="1">
    <source>
        <dbReference type="ARBA" id="ARBA00022723"/>
    </source>
</evidence>
<organism evidence="7 8">
    <name type="scientific">Aliikangiella maris</name>
    <dbReference type="NCBI Taxonomy" id="3162458"/>
    <lineage>
        <taxon>Bacteria</taxon>
        <taxon>Pseudomonadati</taxon>
        <taxon>Pseudomonadota</taxon>
        <taxon>Gammaproteobacteria</taxon>
        <taxon>Oceanospirillales</taxon>
        <taxon>Pleioneaceae</taxon>
        <taxon>Aliikangiella</taxon>
    </lineage>
</organism>
<evidence type="ECO:0000313" key="8">
    <source>
        <dbReference type="Proteomes" id="UP001548189"/>
    </source>
</evidence>
<dbReference type="EMBL" id="JBEVCJ010000111">
    <property type="protein sequence ID" value="MET1257575.1"/>
    <property type="molecule type" value="Genomic_DNA"/>
</dbReference>
<keyword evidence="2" id="KW-0732">Signal</keyword>
<comment type="caution">
    <text evidence="7">The sequence shown here is derived from an EMBL/GenBank/DDBJ whole genome shotgun (WGS) entry which is preliminary data.</text>
</comment>
<keyword evidence="8" id="KW-1185">Reference proteome</keyword>
<evidence type="ECO:0000259" key="6">
    <source>
        <dbReference type="Pfam" id="PF01551"/>
    </source>
</evidence>
<keyword evidence="4" id="KW-1015">Disulfide bond</keyword>
<comment type="similarity">
    <text evidence="5">Belongs to the LECT2/MIM-1 family.</text>
</comment>
<name>A0ABV2C077_9GAMM</name>
<sequence length="146" mass="15922">MNTQVKIENPVKNGKVRKKDKWGGGQYGASRGKRQHFGLDITANPGQDILSPIEGKIIRISYPYANDLKFTGLLINGSGAHTGIEVKIFYLSPAPGVINKSVTPGEKIGNAQALTTKYPGITNHVHIEIKRHGVQVDPKPLINNIF</sequence>
<protein>
    <submittedName>
        <fullName evidence="7">Peptidoglycan DD-metalloendopeptidase family protein</fullName>
    </submittedName>
</protein>
<dbReference type="InterPro" id="IPR008663">
    <property type="entry name" value="LECT2"/>
</dbReference>
<evidence type="ECO:0000313" key="7">
    <source>
        <dbReference type="EMBL" id="MET1257575.1"/>
    </source>
</evidence>
<accession>A0ABV2C077</accession>
<dbReference type="Pfam" id="PF01551">
    <property type="entry name" value="Peptidase_M23"/>
    <property type="match status" value="1"/>
</dbReference>
<dbReference type="RefSeq" id="WP_353898158.1">
    <property type="nucleotide sequence ID" value="NZ_JBEVCJ010000111.1"/>
</dbReference>
<dbReference type="Proteomes" id="UP001548189">
    <property type="component" value="Unassembled WGS sequence"/>
</dbReference>
<evidence type="ECO:0000256" key="2">
    <source>
        <dbReference type="ARBA" id="ARBA00022729"/>
    </source>
</evidence>
<evidence type="ECO:0000256" key="4">
    <source>
        <dbReference type="ARBA" id="ARBA00023157"/>
    </source>
</evidence>
<keyword evidence="3" id="KW-0862">Zinc</keyword>
<evidence type="ECO:0000256" key="3">
    <source>
        <dbReference type="ARBA" id="ARBA00022833"/>
    </source>
</evidence>
<dbReference type="SUPFAM" id="SSF51261">
    <property type="entry name" value="Duplicated hybrid motif"/>
    <property type="match status" value="1"/>
</dbReference>
<feature type="domain" description="M23ase beta-sheet core" evidence="6">
    <location>
        <begin position="35"/>
        <end position="138"/>
    </location>
</feature>
<keyword evidence="1" id="KW-0479">Metal-binding</keyword>
<dbReference type="Gene3D" id="2.70.70.10">
    <property type="entry name" value="Glucose Permease (Domain IIA)"/>
    <property type="match status" value="1"/>
</dbReference>
<dbReference type="InterPro" id="IPR011055">
    <property type="entry name" value="Dup_hybrid_motif"/>
</dbReference>
<gene>
    <name evidence="7" type="ORF">ABVT43_20760</name>
</gene>
<evidence type="ECO:0000256" key="5">
    <source>
        <dbReference type="ARBA" id="ARBA00024361"/>
    </source>
</evidence>
<proteinExistence type="inferred from homology"/>
<reference evidence="7 8" key="1">
    <citation type="submission" date="2024-06" db="EMBL/GenBank/DDBJ databases">
        <authorList>
            <person name="Li F."/>
        </authorList>
    </citation>
    <scope>NUCLEOTIDE SEQUENCE [LARGE SCALE GENOMIC DNA]</scope>
    <source>
        <strain evidence="7 8">GXAS 311</strain>
    </source>
</reference>
<dbReference type="PANTHER" id="PTHR11329">
    <property type="entry name" value="LEUKOCYTE CELL-DERIVED CHEMOTAXIN 2"/>
    <property type="match status" value="1"/>
</dbReference>
<dbReference type="PANTHER" id="PTHR11329:SF0">
    <property type="entry name" value="LEUKOCYTE CELL-DERIVED CHEMOTAXIN-2"/>
    <property type="match status" value="1"/>
</dbReference>